<dbReference type="AlphaFoldDB" id="A0A5M3VTT7"/>
<reference evidence="1 2" key="1">
    <citation type="submission" date="2019-10" db="EMBL/GenBank/DDBJ databases">
        <title>Whole genome shotgun sequence of Acrocarpospora corrugata NBRC 13972.</title>
        <authorList>
            <person name="Ichikawa N."/>
            <person name="Kimura A."/>
            <person name="Kitahashi Y."/>
            <person name="Komaki H."/>
            <person name="Oguchi A."/>
        </authorList>
    </citation>
    <scope>NUCLEOTIDE SEQUENCE [LARGE SCALE GENOMIC DNA]</scope>
    <source>
        <strain evidence="1 2">NBRC 13972</strain>
    </source>
</reference>
<dbReference type="Proteomes" id="UP000334990">
    <property type="component" value="Unassembled WGS sequence"/>
</dbReference>
<evidence type="ECO:0000313" key="1">
    <source>
        <dbReference type="EMBL" id="GER99091.1"/>
    </source>
</evidence>
<evidence type="ECO:0000313" key="2">
    <source>
        <dbReference type="Proteomes" id="UP000334990"/>
    </source>
</evidence>
<dbReference type="EMBL" id="BLAD01000038">
    <property type="protein sequence ID" value="GER99091.1"/>
    <property type="molecule type" value="Genomic_DNA"/>
</dbReference>
<name>A0A5M3VTT7_9ACTN</name>
<keyword evidence="2" id="KW-1185">Reference proteome</keyword>
<protein>
    <submittedName>
        <fullName evidence="1">Uncharacterized protein</fullName>
    </submittedName>
</protein>
<proteinExistence type="predicted"/>
<comment type="caution">
    <text evidence="1">The sequence shown here is derived from an EMBL/GenBank/DDBJ whole genome shotgun (WGS) entry which is preliminary data.</text>
</comment>
<organism evidence="1 2">
    <name type="scientific">Acrocarpospora corrugata</name>
    <dbReference type="NCBI Taxonomy" id="35763"/>
    <lineage>
        <taxon>Bacteria</taxon>
        <taxon>Bacillati</taxon>
        <taxon>Actinomycetota</taxon>
        <taxon>Actinomycetes</taxon>
        <taxon>Streptosporangiales</taxon>
        <taxon>Streptosporangiaceae</taxon>
        <taxon>Acrocarpospora</taxon>
    </lineage>
</organism>
<sequence length="104" mass="11170">MRPSGMSTRRGGIVWKDSVWSCNSSKKSGTVPVLATATWRRCTGTSERHCCNETETPVGGPVDSVACAPHAMTLISVETAANLQIRPIAGKARTPKRSREVTDN</sequence>
<gene>
    <name evidence="1" type="ORF">Acor_11550</name>
</gene>
<accession>A0A5M3VTT7</accession>